<organism evidence="1 2">
    <name type="scientific">Artomyces pyxidatus</name>
    <dbReference type="NCBI Taxonomy" id="48021"/>
    <lineage>
        <taxon>Eukaryota</taxon>
        <taxon>Fungi</taxon>
        <taxon>Dikarya</taxon>
        <taxon>Basidiomycota</taxon>
        <taxon>Agaricomycotina</taxon>
        <taxon>Agaricomycetes</taxon>
        <taxon>Russulales</taxon>
        <taxon>Auriscalpiaceae</taxon>
        <taxon>Artomyces</taxon>
    </lineage>
</organism>
<gene>
    <name evidence="1" type="ORF">BV25DRAFT_1782489</name>
</gene>
<reference evidence="1" key="2">
    <citation type="journal article" date="2022" name="New Phytol.">
        <title>Evolutionary transition to the ectomycorrhizal habit in the genomes of a hyperdiverse lineage of mushroom-forming fungi.</title>
        <authorList>
            <person name="Looney B."/>
            <person name="Miyauchi S."/>
            <person name="Morin E."/>
            <person name="Drula E."/>
            <person name="Courty P.E."/>
            <person name="Kohler A."/>
            <person name="Kuo A."/>
            <person name="LaButti K."/>
            <person name="Pangilinan J."/>
            <person name="Lipzen A."/>
            <person name="Riley R."/>
            <person name="Andreopoulos W."/>
            <person name="He G."/>
            <person name="Johnson J."/>
            <person name="Nolan M."/>
            <person name="Tritt A."/>
            <person name="Barry K.W."/>
            <person name="Grigoriev I.V."/>
            <person name="Nagy L.G."/>
            <person name="Hibbett D."/>
            <person name="Henrissat B."/>
            <person name="Matheny P.B."/>
            <person name="Labbe J."/>
            <person name="Martin F.M."/>
        </authorList>
    </citation>
    <scope>NUCLEOTIDE SEQUENCE</scope>
    <source>
        <strain evidence="1">HHB10654</strain>
    </source>
</reference>
<sequence length="114" mass="13306">RPAIVHDWIKNARKWEGEFWKAPSVDKMFAGTWWTWWSNLQPEDRPRGDDGMFLRTDEELDWSGVNVTGKNGILSVMASLLWWGEACMWSEERDMSEWSAAVSDVAWALQEADR</sequence>
<protein>
    <submittedName>
        <fullName evidence="1">Uncharacterized protein</fullName>
    </submittedName>
</protein>
<feature type="non-terminal residue" evidence="1">
    <location>
        <position position="114"/>
    </location>
</feature>
<evidence type="ECO:0000313" key="2">
    <source>
        <dbReference type="Proteomes" id="UP000814140"/>
    </source>
</evidence>
<feature type="non-terminal residue" evidence="1">
    <location>
        <position position="1"/>
    </location>
</feature>
<accession>A0ACB8SEU1</accession>
<keyword evidence="2" id="KW-1185">Reference proteome</keyword>
<reference evidence="1" key="1">
    <citation type="submission" date="2021-03" db="EMBL/GenBank/DDBJ databases">
        <authorList>
            <consortium name="DOE Joint Genome Institute"/>
            <person name="Ahrendt S."/>
            <person name="Looney B.P."/>
            <person name="Miyauchi S."/>
            <person name="Morin E."/>
            <person name="Drula E."/>
            <person name="Courty P.E."/>
            <person name="Chicoki N."/>
            <person name="Fauchery L."/>
            <person name="Kohler A."/>
            <person name="Kuo A."/>
            <person name="Labutti K."/>
            <person name="Pangilinan J."/>
            <person name="Lipzen A."/>
            <person name="Riley R."/>
            <person name="Andreopoulos W."/>
            <person name="He G."/>
            <person name="Johnson J."/>
            <person name="Barry K.W."/>
            <person name="Grigoriev I.V."/>
            <person name="Nagy L."/>
            <person name="Hibbett D."/>
            <person name="Henrissat B."/>
            <person name="Matheny P.B."/>
            <person name="Labbe J."/>
            <person name="Martin F."/>
        </authorList>
    </citation>
    <scope>NUCLEOTIDE SEQUENCE</scope>
    <source>
        <strain evidence="1">HHB10654</strain>
    </source>
</reference>
<proteinExistence type="predicted"/>
<comment type="caution">
    <text evidence="1">The sequence shown here is derived from an EMBL/GenBank/DDBJ whole genome shotgun (WGS) entry which is preliminary data.</text>
</comment>
<evidence type="ECO:0000313" key="1">
    <source>
        <dbReference type="EMBL" id="KAI0055024.1"/>
    </source>
</evidence>
<dbReference type="Proteomes" id="UP000814140">
    <property type="component" value="Unassembled WGS sequence"/>
</dbReference>
<dbReference type="EMBL" id="MU277318">
    <property type="protein sequence ID" value="KAI0055024.1"/>
    <property type="molecule type" value="Genomic_DNA"/>
</dbReference>
<name>A0ACB8SEU1_9AGAM</name>